<name>A0A370IFV3_9NOCA</name>
<dbReference type="GO" id="GO:0008410">
    <property type="term" value="F:CoA-transferase activity"/>
    <property type="evidence" value="ECO:0007669"/>
    <property type="project" value="InterPro"/>
</dbReference>
<dbReference type="InterPro" id="IPR037171">
    <property type="entry name" value="NagB/RpiA_transferase-like"/>
</dbReference>
<comment type="caution">
    <text evidence="3">The sequence shown here is derived from an EMBL/GenBank/DDBJ whole genome shotgun (WGS) entry which is preliminary data.</text>
</comment>
<gene>
    <name evidence="3" type="ORF">DFR76_102735</name>
</gene>
<protein>
    <submittedName>
        <fullName evidence="3">Propionate CoA-transferase</fullName>
    </submittedName>
</protein>
<dbReference type="SMART" id="SM00882">
    <property type="entry name" value="CoA_trans"/>
    <property type="match status" value="1"/>
</dbReference>
<dbReference type="EMBL" id="QQBC01000002">
    <property type="protein sequence ID" value="RDI68334.1"/>
    <property type="molecule type" value="Genomic_DNA"/>
</dbReference>
<dbReference type="AlphaFoldDB" id="A0A370IFV3"/>
<dbReference type="InterPro" id="IPR004165">
    <property type="entry name" value="CoA_trans_fam_I"/>
</dbReference>
<evidence type="ECO:0000256" key="1">
    <source>
        <dbReference type="ARBA" id="ARBA00007047"/>
    </source>
</evidence>
<keyword evidence="3" id="KW-0808">Transferase</keyword>
<accession>A0A370IFV3</accession>
<proteinExistence type="inferred from homology"/>
<dbReference type="SUPFAM" id="SSF100950">
    <property type="entry name" value="NagB/RpiA/CoA transferase-like"/>
    <property type="match status" value="2"/>
</dbReference>
<evidence type="ECO:0000256" key="2">
    <source>
        <dbReference type="SAM" id="MobiDB-lite"/>
    </source>
</evidence>
<dbReference type="PANTHER" id="PTHR43293">
    <property type="entry name" value="ACETATE COA-TRANSFERASE YDIF"/>
    <property type="match status" value="1"/>
</dbReference>
<evidence type="ECO:0000313" key="4">
    <source>
        <dbReference type="Proteomes" id="UP000254869"/>
    </source>
</evidence>
<comment type="similarity">
    <text evidence="1">Belongs to the 3-oxoacid CoA-transferase subunit B family.</text>
</comment>
<dbReference type="Proteomes" id="UP000254869">
    <property type="component" value="Unassembled WGS sequence"/>
</dbReference>
<dbReference type="STRING" id="1210086.GCA_001613105_01311"/>
<feature type="region of interest" description="Disordered" evidence="2">
    <location>
        <begin position="566"/>
        <end position="608"/>
    </location>
</feature>
<dbReference type="RefSeq" id="WP_067993255.1">
    <property type="nucleotide sequence ID" value="NZ_QQBC01000002.1"/>
</dbReference>
<dbReference type="Gene3D" id="3.40.1080.10">
    <property type="entry name" value="Glutaconate Coenzyme A-transferase"/>
    <property type="match status" value="2"/>
</dbReference>
<dbReference type="PANTHER" id="PTHR43293:SF3">
    <property type="entry name" value="CHOLESTEROL RING-CLEAVING HYDROLASE IPDB SUBUNIT"/>
    <property type="match status" value="1"/>
</dbReference>
<evidence type="ECO:0000313" key="3">
    <source>
        <dbReference type="EMBL" id="RDI68334.1"/>
    </source>
</evidence>
<dbReference type="Pfam" id="PF01144">
    <property type="entry name" value="CoA_trans"/>
    <property type="match status" value="1"/>
</dbReference>
<keyword evidence="4" id="KW-1185">Reference proteome</keyword>
<sequence>MRTNQHPVVTTHRIADWLWCGLHLARWLPTWKRYDPDYRPRDAAPVFVSARTAAAMIPDGAVVAGAGLGAHGRASTLYFAIRDRYRARRHPAGLTWIHCGGAGGRGRLPGTLDDLAEPGLLDTVITAHTQTVPALRHLGAAGDLRLHLLPQGVLSLLIEAQAQGVSTQRTSVGVGTFMDTRVGPGSALCPGSGRSLAEPDGDALRYRLPLIDVGLFFAPWADREGNVYFEGAACLTEMHDIAMAARANGGKVVVMVAGILSDSERPCAPALPASAIDAIVVSRRGEQTASVPQLRQWNCFLPGTDPGTRRMLDRIDILDRILGTAPARGRADHAVARLAATLLLAHIRRGEIVNIGTGLPEVVARVLADSDAADEFCFSLESGVLGGIPAPGGMFGAALSPRSLHSSSWMFHRYRTDLAVACLGMLEFDRDGNVNVSRTEPGVANSIGPGGFIDITDGARTIIFVGSWRHGGSCEVNGGRIRIKPVGSPKLVARVREITFNGRIARRRGKTVYYVTTVGAFRLDEHGLTLTHIMPGIDIARDILTVDPTIAVPVGGPIRIGSEITTGQGFRLPDHLPPPEIGRATSGPAEQVESGPSPVIAGSPEPRP</sequence>
<reference evidence="3 4" key="1">
    <citation type="submission" date="2018-07" db="EMBL/GenBank/DDBJ databases">
        <title>Genomic Encyclopedia of Type Strains, Phase IV (KMG-IV): sequencing the most valuable type-strain genomes for metagenomic binning, comparative biology and taxonomic classification.</title>
        <authorList>
            <person name="Goeker M."/>
        </authorList>
    </citation>
    <scope>NUCLEOTIDE SEQUENCE [LARGE SCALE GENOMIC DNA]</scope>
    <source>
        <strain evidence="3 4">DSM 44290</strain>
    </source>
</reference>
<organism evidence="3 4">
    <name type="scientific">Nocardia pseudobrasiliensis</name>
    <dbReference type="NCBI Taxonomy" id="45979"/>
    <lineage>
        <taxon>Bacteria</taxon>
        <taxon>Bacillati</taxon>
        <taxon>Actinomycetota</taxon>
        <taxon>Actinomycetes</taxon>
        <taxon>Mycobacteriales</taxon>
        <taxon>Nocardiaceae</taxon>
        <taxon>Nocardia</taxon>
    </lineage>
</organism>